<feature type="site" description="Important for substrate specificity" evidence="3">
    <location>
        <position position="11"/>
    </location>
</feature>
<reference evidence="4" key="1">
    <citation type="submission" date="2020-08" db="EMBL/GenBank/DDBJ databases">
        <title>Genome public.</title>
        <authorList>
            <person name="Liu C."/>
            <person name="Sun Q."/>
        </authorList>
    </citation>
    <scope>NUCLEOTIDE SEQUENCE</scope>
    <source>
        <strain evidence="4">BX7</strain>
    </source>
</reference>
<comment type="similarity">
    <text evidence="3">Belongs to the Maf family. YhdE subfamily.</text>
</comment>
<comment type="subcellular location">
    <subcellularLocation>
        <location evidence="3">Cytoplasm</location>
    </subcellularLocation>
</comment>
<keyword evidence="3" id="KW-0546">Nucleotide metabolism</keyword>
<comment type="catalytic activity">
    <reaction evidence="3">
        <text>dTTP + H2O = dTMP + diphosphate + H(+)</text>
        <dbReference type="Rhea" id="RHEA:28534"/>
        <dbReference type="ChEBI" id="CHEBI:15377"/>
        <dbReference type="ChEBI" id="CHEBI:15378"/>
        <dbReference type="ChEBI" id="CHEBI:33019"/>
        <dbReference type="ChEBI" id="CHEBI:37568"/>
        <dbReference type="ChEBI" id="CHEBI:63528"/>
        <dbReference type="EC" id="3.6.1.9"/>
    </reaction>
</comment>
<dbReference type="HAMAP" id="MF_00528">
    <property type="entry name" value="Maf"/>
    <property type="match status" value="1"/>
</dbReference>
<dbReference type="CDD" id="cd00555">
    <property type="entry name" value="Maf"/>
    <property type="match status" value="1"/>
</dbReference>
<feature type="site" description="Important for substrate specificity" evidence="3">
    <location>
        <position position="152"/>
    </location>
</feature>
<name>A0A926DEH1_9FIRM</name>
<dbReference type="PANTHER" id="PTHR43213">
    <property type="entry name" value="BIFUNCTIONAL DTTP/UTP PYROPHOSPHATASE/METHYLTRANSFERASE PROTEIN-RELATED"/>
    <property type="match status" value="1"/>
</dbReference>
<keyword evidence="5" id="KW-1185">Reference proteome</keyword>
<proteinExistence type="inferred from homology"/>
<dbReference type="Pfam" id="PF02545">
    <property type="entry name" value="Maf"/>
    <property type="match status" value="1"/>
</dbReference>
<sequence>MAIYLASQSPRRREILKNVGLDFKALTSGVDESFADGLPLTKLTTTLALAKADDVASRVAADDIVIGADTIVVLDGNILGKPRDESDAFAMLTLLSGNTHEVHTGLAVVRGEQRVTHLSVSRVTFKELTSAQIERYIATDEPYDKAGGYAAQGVASLFIERIDGDFFSVMGLPVAALGDILARDFGYPVL</sequence>
<dbReference type="Gene3D" id="3.90.950.10">
    <property type="match status" value="1"/>
</dbReference>
<dbReference type="EMBL" id="JACRSP010000005">
    <property type="protein sequence ID" value="MBC8537128.1"/>
    <property type="molecule type" value="Genomic_DNA"/>
</dbReference>
<accession>A0A926DEH1</accession>
<feature type="active site" description="Proton acceptor" evidence="3">
    <location>
        <position position="69"/>
    </location>
</feature>
<comment type="function">
    <text evidence="3">Nucleoside triphosphate pyrophosphatase that hydrolyzes dTTP and UTP. May have a dual role in cell division arrest and in preventing the incorporation of modified nucleotides into cellular nucleic acids.</text>
</comment>
<protein>
    <recommendedName>
        <fullName evidence="3">dTTP/UTP pyrophosphatase</fullName>
        <shortName evidence="3">dTTPase/UTPase</shortName>
        <ecNumber evidence="3">3.6.1.9</ecNumber>
    </recommendedName>
    <alternativeName>
        <fullName evidence="3">Nucleoside triphosphate pyrophosphatase</fullName>
    </alternativeName>
    <alternativeName>
        <fullName evidence="3">Nucleotide pyrophosphatase</fullName>
        <shortName evidence="3">Nucleotide PPase</shortName>
    </alternativeName>
</protein>
<evidence type="ECO:0000313" key="4">
    <source>
        <dbReference type="EMBL" id="MBC8537128.1"/>
    </source>
</evidence>
<dbReference type="InterPro" id="IPR029001">
    <property type="entry name" value="ITPase-like_fam"/>
</dbReference>
<comment type="caution">
    <text evidence="3">Lacks conserved residue(s) required for the propagation of feature annotation.</text>
</comment>
<organism evidence="4 5">
    <name type="scientific">Feifania hominis</name>
    <dbReference type="NCBI Taxonomy" id="2763660"/>
    <lineage>
        <taxon>Bacteria</taxon>
        <taxon>Bacillati</taxon>
        <taxon>Bacillota</taxon>
        <taxon>Clostridia</taxon>
        <taxon>Eubacteriales</taxon>
        <taxon>Feifaniaceae</taxon>
        <taxon>Feifania</taxon>
    </lineage>
</organism>
<keyword evidence="2 3" id="KW-0378">Hydrolase</keyword>
<evidence type="ECO:0000256" key="1">
    <source>
        <dbReference type="ARBA" id="ARBA00001968"/>
    </source>
</evidence>
<evidence type="ECO:0000313" key="5">
    <source>
        <dbReference type="Proteomes" id="UP000620366"/>
    </source>
</evidence>
<comment type="caution">
    <text evidence="4">The sequence shown here is derived from an EMBL/GenBank/DDBJ whole genome shotgun (WGS) entry which is preliminary data.</text>
</comment>
<comment type="catalytic activity">
    <reaction evidence="3">
        <text>UTP + H2O = UMP + diphosphate + H(+)</text>
        <dbReference type="Rhea" id="RHEA:29395"/>
        <dbReference type="ChEBI" id="CHEBI:15377"/>
        <dbReference type="ChEBI" id="CHEBI:15378"/>
        <dbReference type="ChEBI" id="CHEBI:33019"/>
        <dbReference type="ChEBI" id="CHEBI:46398"/>
        <dbReference type="ChEBI" id="CHEBI:57865"/>
        <dbReference type="EC" id="3.6.1.9"/>
    </reaction>
</comment>
<evidence type="ECO:0000256" key="2">
    <source>
        <dbReference type="ARBA" id="ARBA00022801"/>
    </source>
</evidence>
<dbReference type="PANTHER" id="PTHR43213:SF5">
    <property type="entry name" value="BIFUNCTIONAL DTTP_UTP PYROPHOSPHATASE_METHYLTRANSFERASE PROTEIN-RELATED"/>
    <property type="match status" value="1"/>
</dbReference>
<feature type="site" description="Important for substrate specificity" evidence="3">
    <location>
        <position position="70"/>
    </location>
</feature>
<dbReference type="GO" id="GO:0005737">
    <property type="term" value="C:cytoplasm"/>
    <property type="evidence" value="ECO:0007669"/>
    <property type="project" value="UniProtKB-SubCell"/>
</dbReference>
<dbReference type="EC" id="3.6.1.9" evidence="3"/>
<dbReference type="AlphaFoldDB" id="A0A926DEH1"/>
<keyword evidence="3" id="KW-0963">Cytoplasm</keyword>
<dbReference type="GO" id="GO:0009117">
    <property type="term" value="P:nucleotide metabolic process"/>
    <property type="evidence" value="ECO:0007669"/>
    <property type="project" value="UniProtKB-KW"/>
</dbReference>
<dbReference type="SUPFAM" id="SSF52972">
    <property type="entry name" value="ITPase-like"/>
    <property type="match status" value="1"/>
</dbReference>
<dbReference type="NCBIfam" id="TIGR00172">
    <property type="entry name" value="maf"/>
    <property type="match status" value="1"/>
</dbReference>
<dbReference type="Proteomes" id="UP000620366">
    <property type="component" value="Unassembled WGS sequence"/>
</dbReference>
<dbReference type="GO" id="GO:0047429">
    <property type="term" value="F:nucleoside triphosphate diphosphatase activity"/>
    <property type="evidence" value="ECO:0007669"/>
    <property type="project" value="UniProtKB-EC"/>
</dbReference>
<comment type="cofactor">
    <cofactor evidence="1 3">
        <name>a divalent metal cation</name>
        <dbReference type="ChEBI" id="CHEBI:60240"/>
    </cofactor>
</comment>
<dbReference type="PIRSF" id="PIRSF006305">
    <property type="entry name" value="Maf"/>
    <property type="match status" value="1"/>
</dbReference>
<evidence type="ECO:0000256" key="3">
    <source>
        <dbReference type="HAMAP-Rule" id="MF_00528"/>
    </source>
</evidence>
<gene>
    <name evidence="4" type="primary">maf</name>
    <name evidence="4" type="ORF">H8695_10555</name>
</gene>
<dbReference type="InterPro" id="IPR003697">
    <property type="entry name" value="Maf-like"/>
</dbReference>